<name>X1BJ48_9ZZZZ</name>
<keyword evidence="3" id="KW-0547">Nucleotide-binding</keyword>
<dbReference type="InterPro" id="IPR027417">
    <property type="entry name" value="P-loop_NTPase"/>
</dbReference>
<evidence type="ECO:0000256" key="5">
    <source>
        <dbReference type="ARBA" id="ARBA00022989"/>
    </source>
</evidence>
<sequence>ELKQVWLGGFLGLWRTVVCGVSMALVLGYGMLMVRDGRLSIGYLLFFYGSLALMYMPVAMISMLIPMVQRFRVSADRVLEVLDEPVTIRSAPQAVDLPSVAGLICMKNVGLCYEGSESPALKDISLTIEPGQQFCLMGPSGAGKTSLVNLLLRLYEPTDGSIHLDGRDLREINLSSLRQHMAYVPQDAFLFSGTLRDNIRYGNFLAGDKQVEEAARAAELHDFVLTLPDAYDTIVGERGVTLSGGQRQRVSLARALLTDPRVLILDDCTSALDAITEARIVKTLRTVMAGK</sequence>
<evidence type="ECO:0000259" key="9">
    <source>
        <dbReference type="PROSITE" id="PS50929"/>
    </source>
</evidence>
<dbReference type="SMART" id="SM00382">
    <property type="entry name" value="AAA"/>
    <property type="match status" value="1"/>
</dbReference>
<reference evidence="10" key="1">
    <citation type="journal article" date="2014" name="Front. Microbiol.">
        <title>High frequency of phylogenetically diverse reductive dehalogenase-homologous genes in deep subseafloor sedimentary metagenomes.</title>
        <authorList>
            <person name="Kawai M."/>
            <person name="Futagami T."/>
            <person name="Toyoda A."/>
            <person name="Takaki Y."/>
            <person name="Nishi S."/>
            <person name="Hori S."/>
            <person name="Arai W."/>
            <person name="Tsubouchi T."/>
            <person name="Morono Y."/>
            <person name="Uchiyama I."/>
            <person name="Ito T."/>
            <person name="Fujiyama A."/>
            <person name="Inagaki F."/>
            <person name="Takami H."/>
        </authorList>
    </citation>
    <scope>NUCLEOTIDE SEQUENCE</scope>
    <source>
        <strain evidence="10">Expedition CK06-06</strain>
    </source>
</reference>
<dbReference type="PROSITE" id="PS50893">
    <property type="entry name" value="ABC_TRANSPORTER_2"/>
    <property type="match status" value="1"/>
</dbReference>
<feature type="transmembrane region" description="Helical" evidence="7">
    <location>
        <begin position="44"/>
        <end position="65"/>
    </location>
</feature>
<dbReference type="AlphaFoldDB" id="X1BJ48"/>
<keyword evidence="5 7" id="KW-1133">Transmembrane helix</keyword>
<keyword evidence="4" id="KW-0067">ATP-binding</keyword>
<dbReference type="PANTHER" id="PTHR24221">
    <property type="entry name" value="ATP-BINDING CASSETTE SUB-FAMILY B"/>
    <property type="match status" value="1"/>
</dbReference>
<dbReference type="PANTHER" id="PTHR24221:SF654">
    <property type="entry name" value="ATP-BINDING CASSETTE SUB-FAMILY B MEMBER 6"/>
    <property type="match status" value="1"/>
</dbReference>
<evidence type="ECO:0000256" key="1">
    <source>
        <dbReference type="ARBA" id="ARBA00004141"/>
    </source>
</evidence>
<evidence type="ECO:0000256" key="3">
    <source>
        <dbReference type="ARBA" id="ARBA00022741"/>
    </source>
</evidence>
<dbReference type="SUPFAM" id="SSF52540">
    <property type="entry name" value="P-loop containing nucleoside triphosphate hydrolases"/>
    <property type="match status" value="1"/>
</dbReference>
<dbReference type="InterPro" id="IPR036640">
    <property type="entry name" value="ABC1_TM_sf"/>
</dbReference>
<dbReference type="InterPro" id="IPR011527">
    <property type="entry name" value="ABC1_TM_dom"/>
</dbReference>
<dbReference type="GO" id="GO:0016020">
    <property type="term" value="C:membrane"/>
    <property type="evidence" value="ECO:0007669"/>
    <property type="project" value="UniProtKB-SubCell"/>
</dbReference>
<dbReference type="PROSITE" id="PS50929">
    <property type="entry name" value="ABC_TM1F"/>
    <property type="match status" value="1"/>
</dbReference>
<evidence type="ECO:0000313" key="10">
    <source>
        <dbReference type="EMBL" id="GAG95924.1"/>
    </source>
</evidence>
<comment type="subcellular location">
    <subcellularLocation>
        <location evidence="1">Membrane</location>
        <topology evidence="1">Multi-pass membrane protein</topology>
    </subcellularLocation>
</comment>
<proteinExistence type="predicted"/>
<dbReference type="Pfam" id="PF00005">
    <property type="entry name" value="ABC_tran"/>
    <property type="match status" value="1"/>
</dbReference>
<dbReference type="GO" id="GO:0016887">
    <property type="term" value="F:ATP hydrolysis activity"/>
    <property type="evidence" value="ECO:0007669"/>
    <property type="project" value="InterPro"/>
</dbReference>
<protein>
    <recommendedName>
        <fullName evidence="11">ABC transporter domain-containing protein</fullName>
    </recommendedName>
</protein>
<evidence type="ECO:0000256" key="2">
    <source>
        <dbReference type="ARBA" id="ARBA00022692"/>
    </source>
</evidence>
<comment type="caution">
    <text evidence="10">The sequence shown here is derived from an EMBL/GenBank/DDBJ whole genome shotgun (WGS) entry which is preliminary data.</text>
</comment>
<feature type="transmembrane region" description="Helical" evidence="7">
    <location>
        <begin position="12"/>
        <end position="32"/>
    </location>
</feature>
<dbReference type="SUPFAM" id="SSF90123">
    <property type="entry name" value="ABC transporter transmembrane region"/>
    <property type="match status" value="1"/>
</dbReference>
<dbReference type="EMBL" id="BART01021083">
    <property type="protein sequence ID" value="GAG95924.1"/>
    <property type="molecule type" value="Genomic_DNA"/>
</dbReference>
<feature type="domain" description="ABC transporter" evidence="8">
    <location>
        <begin position="106"/>
        <end position="289"/>
    </location>
</feature>
<dbReference type="InterPro" id="IPR017871">
    <property type="entry name" value="ABC_transporter-like_CS"/>
</dbReference>
<dbReference type="GO" id="GO:0140359">
    <property type="term" value="F:ABC-type transporter activity"/>
    <property type="evidence" value="ECO:0007669"/>
    <property type="project" value="InterPro"/>
</dbReference>
<feature type="domain" description="ABC transmembrane type-1" evidence="9">
    <location>
        <begin position="1"/>
        <end position="70"/>
    </location>
</feature>
<feature type="non-terminal residue" evidence="10">
    <location>
        <position position="1"/>
    </location>
</feature>
<dbReference type="Gene3D" id="3.40.50.300">
    <property type="entry name" value="P-loop containing nucleotide triphosphate hydrolases"/>
    <property type="match status" value="1"/>
</dbReference>
<dbReference type="GO" id="GO:0005524">
    <property type="term" value="F:ATP binding"/>
    <property type="evidence" value="ECO:0007669"/>
    <property type="project" value="UniProtKB-KW"/>
</dbReference>
<keyword evidence="6 7" id="KW-0472">Membrane</keyword>
<evidence type="ECO:0000256" key="6">
    <source>
        <dbReference type="ARBA" id="ARBA00023136"/>
    </source>
</evidence>
<organism evidence="10">
    <name type="scientific">marine sediment metagenome</name>
    <dbReference type="NCBI Taxonomy" id="412755"/>
    <lineage>
        <taxon>unclassified sequences</taxon>
        <taxon>metagenomes</taxon>
        <taxon>ecological metagenomes</taxon>
    </lineage>
</organism>
<evidence type="ECO:0000256" key="4">
    <source>
        <dbReference type="ARBA" id="ARBA00022840"/>
    </source>
</evidence>
<evidence type="ECO:0000259" key="8">
    <source>
        <dbReference type="PROSITE" id="PS50893"/>
    </source>
</evidence>
<dbReference type="PROSITE" id="PS00211">
    <property type="entry name" value="ABC_TRANSPORTER_1"/>
    <property type="match status" value="1"/>
</dbReference>
<evidence type="ECO:0000256" key="7">
    <source>
        <dbReference type="SAM" id="Phobius"/>
    </source>
</evidence>
<accession>X1BJ48</accession>
<dbReference type="InterPro" id="IPR003593">
    <property type="entry name" value="AAA+_ATPase"/>
</dbReference>
<keyword evidence="2 7" id="KW-0812">Transmembrane</keyword>
<dbReference type="Gene3D" id="1.20.1560.10">
    <property type="entry name" value="ABC transporter type 1, transmembrane domain"/>
    <property type="match status" value="1"/>
</dbReference>
<dbReference type="InterPro" id="IPR039421">
    <property type="entry name" value="Type_1_exporter"/>
</dbReference>
<evidence type="ECO:0008006" key="11">
    <source>
        <dbReference type="Google" id="ProtNLM"/>
    </source>
</evidence>
<gene>
    <name evidence="10" type="ORF">S01H4_39003</name>
</gene>
<feature type="non-terminal residue" evidence="10">
    <location>
        <position position="291"/>
    </location>
</feature>
<dbReference type="InterPro" id="IPR003439">
    <property type="entry name" value="ABC_transporter-like_ATP-bd"/>
</dbReference>